<dbReference type="InterPro" id="IPR029063">
    <property type="entry name" value="SAM-dependent_MTases_sf"/>
</dbReference>
<dbReference type="Pfam" id="PF08241">
    <property type="entry name" value="Methyltransf_11"/>
    <property type="match status" value="1"/>
</dbReference>
<dbReference type="Gene3D" id="3.40.50.150">
    <property type="entry name" value="Vaccinia Virus protein VP39"/>
    <property type="match status" value="1"/>
</dbReference>
<dbReference type="InterPro" id="IPR013216">
    <property type="entry name" value="Methyltransf_11"/>
</dbReference>
<comment type="caution">
    <text evidence="3">The sequence shown here is derived from an EMBL/GenBank/DDBJ whole genome shotgun (WGS) entry which is preliminary data.</text>
</comment>
<feature type="domain" description="Viral late gene transcription factor 3 zinc ribbon" evidence="2">
    <location>
        <begin position="259"/>
        <end position="289"/>
    </location>
</feature>
<evidence type="ECO:0000313" key="3">
    <source>
        <dbReference type="EMBL" id="GAG74310.1"/>
    </source>
</evidence>
<dbReference type="PANTHER" id="PTHR43591">
    <property type="entry name" value="METHYLTRANSFERASE"/>
    <property type="match status" value="1"/>
</dbReference>
<dbReference type="SUPFAM" id="SSF53335">
    <property type="entry name" value="S-adenosyl-L-methionine-dependent methyltransferases"/>
    <property type="match status" value="1"/>
</dbReference>
<feature type="domain" description="Methyltransferase type 11" evidence="1">
    <location>
        <begin position="46"/>
        <end position="140"/>
    </location>
</feature>
<gene>
    <name evidence="3" type="ORF">S01H4_06452</name>
</gene>
<dbReference type="AlphaFoldDB" id="X0ZWT1"/>
<dbReference type="EMBL" id="BART01001990">
    <property type="protein sequence ID" value="GAG74310.1"/>
    <property type="molecule type" value="Genomic_DNA"/>
</dbReference>
<accession>X0ZWT1</accession>
<evidence type="ECO:0000259" key="1">
    <source>
        <dbReference type="Pfam" id="PF08241"/>
    </source>
</evidence>
<protein>
    <recommendedName>
        <fullName evidence="4">Methyltransferase type 11 domain-containing protein</fullName>
    </recommendedName>
</protein>
<reference evidence="3" key="1">
    <citation type="journal article" date="2014" name="Front. Microbiol.">
        <title>High frequency of phylogenetically diverse reductive dehalogenase-homologous genes in deep subseafloor sedimentary metagenomes.</title>
        <authorList>
            <person name="Kawai M."/>
            <person name="Futagami T."/>
            <person name="Toyoda A."/>
            <person name="Takaki Y."/>
            <person name="Nishi S."/>
            <person name="Hori S."/>
            <person name="Arai W."/>
            <person name="Tsubouchi T."/>
            <person name="Morono Y."/>
            <person name="Uchiyama I."/>
            <person name="Ito T."/>
            <person name="Fujiyama A."/>
            <person name="Inagaki F."/>
            <person name="Takami H."/>
        </authorList>
    </citation>
    <scope>NUCLEOTIDE SEQUENCE</scope>
    <source>
        <strain evidence="3">Expedition CK06-06</strain>
    </source>
</reference>
<dbReference type="Pfam" id="PF08792">
    <property type="entry name" value="A2L_zn_ribbon"/>
    <property type="match status" value="1"/>
</dbReference>
<name>X0ZWT1_9ZZZZ</name>
<dbReference type="InterPro" id="IPR014900">
    <property type="entry name" value="VLTF-3_Zn_ribbon"/>
</dbReference>
<evidence type="ECO:0008006" key="4">
    <source>
        <dbReference type="Google" id="ProtNLM"/>
    </source>
</evidence>
<dbReference type="CDD" id="cd02440">
    <property type="entry name" value="AdoMet_MTases"/>
    <property type="match status" value="1"/>
</dbReference>
<dbReference type="PANTHER" id="PTHR43591:SF24">
    <property type="entry name" value="2-METHOXY-6-POLYPRENYL-1,4-BENZOQUINOL METHYLASE, MITOCHONDRIAL"/>
    <property type="match status" value="1"/>
</dbReference>
<dbReference type="GO" id="GO:0008757">
    <property type="term" value="F:S-adenosylmethionine-dependent methyltransferase activity"/>
    <property type="evidence" value="ECO:0007669"/>
    <property type="project" value="InterPro"/>
</dbReference>
<organism evidence="3">
    <name type="scientific">marine sediment metagenome</name>
    <dbReference type="NCBI Taxonomy" id="412755"/>
    <lineage>
        <taxon>unclassified sequences</taxon>
        <taxon>metagenomes</taxon>
        <taxon>ecological metagenomes</taxon>
    </lineage>
</organism>
<sequence>MLGEIVDYEDYDYREFWSGKKRSYEHLSEIYALKKLVSKKGKRFIDIGGGYGRLSSTYINLFPQTVLLDYSLKNLSVAKKELSKRSKSKIFFVASDAYDMPFKNFTFDFAISIRLIHHLTQPQNFFDEISRILTPQSFFILEYANKRNLKRMGKFLIRKGTENPFFYEPSMIGKNIYNFHPKFISDKLKLAEFKILKILSVSNFRLNFIKNIINPEILSKIDNIVQLPLGLIKTGPSIFVLSQKRDEKIEKISSAIEKIPWKCIYCKSDIIDEKEDELICNQCGAKFPIIGGIYDFRKK</sequence>
<proteinExistence type="predicted"/>
<evidence type="ECO:0000259" key="2">
    <source>
        <dbReference type="Pfam" id="PF08792"/>
    </source>
</evidence>